<dbReference type="SUPFAM" id="SSF116734">
    <property type="entry name" value="DNA methylase specificity domain"/>
    <property type="match status" value="1"/>
</dbReference>
<name>B0TYP0_FRAP2</name>
<dbReference type="AlphaFoldDB" id="B0TYP0"/>
<reference evidence="1" key="1">
    <citation type="submission" date="2009-01" db="EMBL/GenBank/DDBJ databases">
        <title>Complete sequence of chromosome of Francisella philomiragia subsp. philomiragia ATCC 25017.</title>
        <authorList>
            <consortium name="US DOE Joint Genome Institute"/>
            <person name="Copeland A."/>
            <person name="Lucas S."/>
            <person name="Lapidus A."/>
            <person name="Barry K."/>
            <person name="Detter J.C."/>
            <person name="Glavina del Rio T."/>
            <person name="Hammon N."/>
            <person name="Israni S."/>
            <person name="Dalin E."/>
            <person name="Tice H."/>
            <person name="Pitluck S."/>
            <person name="Chain P."/>
            <person name="Malfatti S."/>
            <person name="Shin M."/>
            <person name="Vergez L."/>
            <person name="Schmutz J."/>
            <person name="Larimer F."/>
            <person name="Land M."/>
            <person name="Hauser L."/>
            <person name="Richardson P."/>
        </authorList>
    </citation>
    <scope>NUCLEOTIDE SEQUENCE</scope>
    <source>
        <strain evidence="1">ATCC 25017</strain>
    </source>
</reference>
<organism evidence="1">
    <name type="scientific">Francisella philomiragia subsp. philomiragia (strain ATCC 25017 / CCUG 19701 / FSC 153 / O#319-036)</name>
    <dbReference type="NCBI Taxonomy" id="484022"/>
    <lineage>
        <taxon>Bacteria</taxon>
        <taxon>Pseudomonadati</taxon>
        <taxon>Pseudomonadota</taxon>
        <taxon>Gammaproteobacteria</taxon>
        <taxon>Thiotrichales</taxon>
        <taxon>Francisellaceae</taxon>
        <taxon>Francisella</taxon>
    </lineage>
</organism>
<gene>
    <name evidence="1" type="ordered locus">Fphi_1922</name>
</gene>
<evidence type="ECO:0008006" key="2">
    <source>
        <dbReference type="Google" id="ProtNLM"/>
    </source>
</evidence>
<dbReference type="KEGG" id="fph:Fphi_1922"/>
<proteinExistence type="predicted"/>
<dbReference type="HOGENOM" id="CLU_2568878_0_0_6"/>
<evidence type="ECO:0000313" key="1">
    <source>
        <dbReference type="EMBL" id="ABZ86405.1"/>
    </source>
</evidence>
<protein>
    <recommendedName>
        <fullName evidence="2">Type I restriction modification DNA specificity domain protein</fullName>
    </recommendedName>
</protein>
<dbReference type="EMBL" id="CP000937">
    <property type="protein sequence ID" value="ABZ86405.1"/>
    <property type="molecule type" value="Genomic_DNA"/>
</dbReference>
<sequence>MCAKDYQHFVVSGATGTTVKHTSPTKILEYSFSFMDDVKLLQLFNSVVIPIFSLIENKKTGNQKLLALKEILLSKMATVEG</sequence>
<accession>B0TYP0</accession>